<dbReference type="Gene3D" id="2.170.270.10">
    <property type="entry name" value="SET domain"/>
    <property type="match status" value="1"/>
</dbReference>
<organism evidence="2 3">
    <name type="scientific">Molorchus minor</name>
    <dbReference type="NCBI Taxonomy" id="1323400"/>
    <lineage>
        <taxon>Eukaryota</taxon>
        <taxon>Metazoa</taxon>
        <taxon>Ecdysozoa</taxon>
        <taxon>Arthropoda</taxon>
        <taxon>Hexapoda</taxon>
        <taxon>Insecta</taxon>
        <taxon>Pterygota</taxon>
        <taxon>Neoptera</taxon>
        <taxon>Endopterygota</taxon>
        <taxon>Coleoptera</taxon>
        <taxon>Polyphaga</taxon>
        <taxon>Cucujiformia</taxon>
        <taxon>Chrysomeloidea</taxon>
        <taxon>Cerambycidae</taxon>
        <taxon>Lamiinae</taxon>
        <taxon>Monochamini</taxon>
        <taxon>Molorchus</taxon>
    </lineage>
</organism>
<dbReference type="Gene3D" id="6.10.140.2220">
    <property type="match status" value="1"/>
</dbReference>
<dbReference type="InterPro" id="IPR053010">
    <property type="entry name" value="SET_SmydA-8"/>
</dbReference>
<feature type="compositionally biased region" description="Basic residues" evidence="1">
    <location>
        <begin position="536"/>
        <end position="550"/>
    </location>
</feature>
<dbReference type="PANTHER" id="PTHR46455">
    <property type="entry name" value="SET AND MYND DOMAIN CONTAINING, ARTHROPOD-SPECIFIC, MEMBER 4, ISOFORM A"/>
    <property type="match status" value="1"/>
</dbReference>
<feature type="region of interest" description="Disordered" evidence="1">
    <location>
        <begin position="514"/>
        <end position="550"/>
    </location>
</feature>
<dbReference type="EMBL" id="JAPWTJ010000118">
    <property type="protein sequence ID" value="KAJ8982545.1"/>
    <property type="molecule type" value="Genomic_DNA"/>
</dbReference>
<feature type="compositionally biased region" description="Basic and acidic residues" evidence="1">
    <location>
        <begin position="514"/>
        <end position="535"/>
    </location>
</feature>
<comment type="caution">
    <text evidence="2">The sequence shown here is derived from an EMBL/GenBank/DDBJ whole genome shotgun (WGS) entry which is preliminary data.</text>
</comment>
<evidence type="ECO:0000256" key="1">
    <source>
        <dbReference type="SAM" id="MobiDB-lite"/>
    </source>
</evidence>
<evidence type="ECO:0008006" key="4">
    <source>
        <dbReference type="Google" id="ProtNLM"/>
    </source>
</evidence>
<reference evidence="2" key="1">
    <citation type="journal article" date="2023" name="Insect Mol. Biol.">
        <title>Genome sequencing provides insights into the evolution of gene families encoding plant cell wall-degrading enzymes in longhorned beetles.</title>
        <authorList>
            <person name="Shin N.R."/>
            <person name="Okamura Y."/>
            <person name="Kirsch R."/>
            <person name="Pauchet Y."/>
        </authorList>
    </citation>
    <scope>NUCLEOTIDE SEQUENCE</scope>
    <source>
        <strain evidence="2">MMC_N1</strain>
    </source>
</reference>
<evidence type="ECO:0000313" key="3">
    <source>
        <dbReference type="Proteomes" id="UP001162164"/>
    </source>
</evidence>
<proteinExistence type="predicted"/>
<dbReference type="InterPro" id="IPR046341">
    <property type="entry name" value="SET_dom_sf"/>
</dbReference>
<name>A0ABQ9JWI8_9CUCU</name>
<keyword evidence="3" id="KW-1185">Reference proteome</keyword>
<dbReference type="CDD" id="cd20071">
    <property type="entry name" value="SET_SMYD"/>
    <property type="match status" value="1"/>
</dbReference>
<dbReference type="PANTHER" id="PTHR46455:SF6">
    <property type="entry name" value="RE22408P-RELATED"/>
    <property type="match status" value="1"/>
</dbReference>
<dbReference type="Gene3D" id="1.10.220.160">
    <property type="match status" value="1"/>
</dbReference>
<dbReference type="Proteomes" id="UP001162164">
    <property type="component" value="Unassembled WGS sequence"/>
</dbReference>
<accession>A0ABQ9JWI8</accession>
<sequence length="550" mass="63219">MRNMGIYHVTKNETLGRYMIAARNIKYGEVILTEKPTLIGSSIGGLLTCFNCCRDVTKTGYIFCRECKTAIICSPKCAGHLHSNEECFALRQKKVDGKALAENSQLTYPLRCLLLKEYNPIVWEEILKLESHLKDRRNTPIWRKHMVTVERILREINFITEDDLKNELVQEVCGILDVNSFEVRPIQCSSGIITNPEVQCLRGLYLNASLMAHDCIGNTHLSVDDDFVLTIHASVDIPEKTPIFFNYSNVLQGNLDRKEHLREGKYFTCSCARCTDPTELGTELSSLICHVCSKGLIRPQNTAQNWKCCECQKTFRDALINRTVEEGRRRIEDADPSNVKGIENLLEKLLQTFHPNHYLILELKQNLIGLYLRLPPKKQHLSRRIVLCQGLLEVLSKVEIGLSRLKAITLHEMHSAMVDLSQKQYRDKELNETELIEKLLLAESTLKESIKHLLYEPPKSPEGRLSQMALSELKMLRQSINSIQKDLFCGDNNTYKRETHNRPNVKNETKSAIENKMGENMNKIEDIKVEALDSKKSRKRNQRKKKQKQL</sequence>
<dbReference type="SUPFAM" id="SSF82199">
    <property type="entry name" value="SET domain"/>
    <property type="match status" value="1"/>
</dbReference>
<protein>
    <recommendedName>
        <fullName evidence="4">SET domain-containing protein</fullName>
    </recommendedName>
</protein>
<evidence type="ECO:0000313" key="2">
    <source>
        <dbReference type="EMBL" id="KAJ8982545.1"/>
    </source>
</evidence>
<gene>
    <name evidence="2" type="ORF">NQ317_005547</name>
</gene>